<gene>
    <name evidence="15" type="primary">pheT</name>
    <name evidence="20" type="ORF">BHU72_09455</name>
</gene>
<evidence type="ECO:0000256" key="10">
    <source>
        <dbReference type="ARBA" id="ARBA00022842"/>
    </source>
</evidence>
<dbReference type="InterPro" id="IPR041616">
    <property type="entry name" value="PheRS_beta_core"/>
</dbReference>
<keyword evidence="13 15" id="KW-0030">Aminoacyl-tRNA synthetase</keyword>
<dbReference type="CDD" id="cd02796">
    <property type="entry name" value="tRNA_bind_bactPheRS"/>
    <property type="match status" value="1"/>
</dbReference>
<comment type="cofactor">
    <cofactor evidence="15">
        <name>Mg(2+)</name>
        <dbReference type="ChEBI" id="CHEBI:18420"/>
    </cofactor>
    <text evidence="15">Binds 2 magnesium ions per tetramer.</text>
</comment>
<evidence type="ECO:0000256" key="12">
    <source>
        <dbReference type="ARBA" id="ARBA00022917"/>
    </source>
</evidence>
<evidence type="ECO:0000259" key="19">
    <source>
        <dbReference type="PROSITE" id="PS51483"/>
    </source>
</evidence>
<dbReference type="GO" id="GO:0004826">
    <property type="term" value="F:phenylalanine-tRNA ligase activity"/>
    <property type="evidence" value="ECO:0007669"/>
    <property type="project" value="UniProtKB-UniRule"/>
</dbReference>
<dbReference type="InterPro" id="IPR033714">
    <property type="entry name" value="tRNA_bind_bactPheRS"/>
</dbReference>
<dbReference type="SMART" id="SM00873">
    <property type="entry name" value="B3_4"/>
    <property type="match status" value="1"/>
</dbReference>
<dbReference type="SUPFAM" id="SSF46955">
    <property type="entry name" value="Putative DNA-binding domain"/>
    <property type="match status" value="1"/>
</dbReference>
<dbReference type="Gene3D" id="2.40.50.140">
    <property type="entry name" value="Nucleic acid-binding proteins"/>
    <property type="match status" value="1"/>
</dbReference>
<evidence type="ECO:0000256" key="5">
    <source>
        <dbReference type="ARBA" id="ARBA00022555"/>
    </source>
</evidence>
<evidence type="ECO:0000256" key="4">
    <source>
        <dbReference type="ARBA" id="ARBA00022490"/>
    </source>
</evidence>
<evidence type="ECO:0000313" key="21">
    <source>
        <dbReference type="Proteomes" id="UP000095255"/>
    </source>
</evidence>
<dbReference type="GO" id="GO:0000287">
    <property type="term" value="F:magnesium ion binding"/>
    <property type="evidence" value="ECO:0007669"/>
    <property type="project" value="UniProtKB-UniRule"/>
</dbReference>
<dbReference type="FunFam" id="2.40.50.140:FF:000045">
    <property type="entry name" value="Phenylalanine--tRNA ligase beta subunit"/>
    <property type="match status" value="1"/>
</dbReference>
<dbReference type="GO" id="GO:0000049">
    <property type="term" value="F:tRNA binding"/>
    <property type="evidence" value="ECO:0007669"/>
    <property type="project" value="UniProtKB-UniRule"/>
</dbReference>
<dbReference type="PROSITE" id="PS51483">
    <property type="entry name" value="B5"/>
    <property type="match status" value="1"/>
</dbReference>
<feature type="binding site" evidence="15">
    <location>
        <position position="462"/>
    </location>
    <ligand>
        <name>Mg(2+)</name>
        <dbReference type="ChEBI" id="CHEBI:18420"/>
        <note>shared with alpha subunit</note>
    </ligand>
</feature>
<evidence type="ECO:0000313" key="20">
    <source>
        <dbReference type="EMBL" id="OEH84434.1"/>
    </source>
</evidence>
<dbReference type="GO" id="GO:0006432">
    <property type="term" value="P:phenylalanyl-tRNA aminoacylation"/>
    <property type="evidence" value="ECO:0007669"/>
    <property type="project" value="UniProtKB-UniRule"/>
</dbReference>
<keyword evidence="12 15" id="KW-0648">Protein biosynthesis</keyword>
<dbReference type="Pfam" id="PF03147">
    <property type="entry name" value="FDX-ACB"/>
    <property type="match status" value="1"/>
</dbReference>
<dbReference type="PANTHER" id="PTHR10947:SF0">
    <property type="entry name" value="PHENYLALANINE--TRNA LIGASE BETA SUBUNIT"/>
    <property type="match status" value="1"/>
</dbReference>
<dbReference type="InterPro" id="IPR036690">
    <property type="entry name" value="Fdx_antiC-bd_sf"/>
</dbReference>
<evidence type="ECO:0000259" key="18">
    <source>
        <dbReference type="PROSITE" id="PS51447"/>
    </source>
</evidence>
<evidence type="ECO:0000256" key="1">
    <source>
        <dbReference type="ARBA" id="ARBA00004496"/>
    </source>
</evidence>
<feature type="domain" description="FDX-ACB" evidence="18">
    <location>
        <begin position="716"/>
        <end position="809"/>
    </location>
</feature>
<dbReference type="EC" id="6.1.1.20" evidence="15"/>
<keyword evidence="7 15" id="KW-0479">Metal-binding</keyword>
<dbReference type="EMBL" id="MJAT01000038">
    <property type="protein sequence ID" value="OEH84434.1"/>
    <property type="molecule type" value="Genomic_DNA"/>
</dbReference>
<keyword evidence="8 15" id="KW-0547">Nucleotide-binding</keyword>
<evidence type="ECO:0000256" key="7">
    <source>
        <dbReference type="ARBA" id="ARBA00022723"/>
    </source>
</evidence>
<evidence type="ECO:0000256" key="8">
    <source>
        <dbReference type="ARBA" id="ARBA00022741"/>
    </source>
</evidence>
<evidence type="ECO:0000256" key="16">
    <source>
        <dbReference type="PROSITE-ProRule" id="PRU00209"/>
    </source>
</evidence>
<dbReference type="InterPro" id="IPR005146">
    <property type="entry name" value="B3/B4_tRNA-bd"/>
</dbReference>
<dbReference type="OrthoDB" id="9805455at2"/>
<reference evidence="20 21" key="1">
    <citation type="submission" date="2016-09" db="EMBL/GenBank/DDBJ databases">
        <title>Desulfuribacillus arsenicus sp. nov., an obligately anaerobic, dissimilatory arsenic- and antimonate-reducing bacterium isolated from anoxic sediments.</title>
        <authorList>
            <person name="Abin C.A."/>
            <person name="Hollibaugh J.T."/>
        </authorList>
    </citation>
    <scope>NUCLEOTIDE SEQUENCE [LARGE SCALE GENOMIC DNA]</scope>
    <source>
        <strain evidence="20 21">MLFW-2</strain>
    </source>
</reference>
<comment type="catalytic activity">
    <reaction evidence="14 15">
        <text>tRNA(Phe) + L-phenylalanine + ATP = L-phenylalanyl-tRNA(Phe) + AMP + diphosphate + H(+)</text>
        <dbReference type="Rhea" id="RHEA:19413"/>
        <dbReference type="Rhea" id="RHEA-COMP:9668"/>
        <dbReference type="Rhea" id="RHEA-COMP:9699"/>
        <dbReference type="ChEBI" id="CHEBI:15378"/>
        <dbReference type="ChEBI" id="CHEBI:30616"/>
        <dbReference type="ChEBI" id="CHEBI:33019"/>
        <dbReference type="ChEBI" id="CHEBI:58095"/>
        <dbReference type="ChEBI" id="CHEBI:78442"/>
        <dbReference type="ChEBI" id="CHEBI:78531"/>
        <dbReference type="ChEBI" id="CHEBI:456215"/>
        <dbReference type="EC" id="6.1.1.20"/>
    </reaction>
</comment>
<keyword evidence="5 16" id="KW-0820">tRNA-binding</keyword>
<dbReference type="Proteomes" id="UP000095255">
    <property type="component" value="Unassembled WGS sequence"/>
</dbReference>
<comment type="subcellular location">
    <subcellularLocation>
        <location evidence="1 15">Cytoplasm</location>
    </subcellularLocation>
</comment>
<feature type="binding site" evidence="15">
    <location>
        <position position="472"/>
    </location>
    <ligand>
        <name>Mg(2+)</name>
        <dbReference type="ChEBI" id="CHEBI:18420"/>
        <note>shared with alpha subunit</note>
    </ligand>
</feature>
<comment type="similarity">
    <text evidence="2 15">Belongs to the phenylalanyl-tRNA synthetase beta subunit family. Type 1 subfamily.</text>
</comment>
<keyword evidence="11 16" id="KW-0694">RNA-binding</keyword>
<dbReference type="STRING" id="1390249.BHU72_09455"/>
<dbReference type="PROSITE" id="PS50886">
    <property type="entry name" value="TRBD"/>
    <property type="match status" value="1"/>
</dbReference>
<dbReference type="Pfam" id="PF17759">
    <property type="entry name" value="tRNA_synthFbeta"/>
    <property type="match status" value="1"/>
</dbReference>
<keyword evidence="6 15" id="KW-0436">Ligase</keyword>
<evidence type="ECO:0000259" key="17">
    <source>
        <dbReference type="PROSITE" id="PS50886"/>
    </source>
</evidence>
<dbReference type="Gene3D" id="3.30.56.10">
    <property type="match status" value="2"/>
</dbReference>
<dbReference type="FunFam" id="3.30.930.10:FF:000022">
    <property type="entry name" value="Phenylalanine--tRNA ligase beta subunit"/>
    <property type="match status" value="1"/>
</dbReference>
<feature type="domain" description="B5" evidence="19">
    <location>
        <begin position="409"/>
        <end position="484"/>
    </location>
</feature>
<evidence type="ECO:0000256" key="9">
    <source>
        <dbReference type="ARBA" id="ARBA00022840"/>
    </source>
</evidence>
<dbReference type="SUPFAM" id="SSF54991">
    <property type="entry name" value="Anticodon-binding domain of PheRS"/>
    <property type="match status" value="1"/>
</dbReference>
<dbReference type="InterPro" id="IPR004532">
    <property type="entry name" value="Phe-tRNA-ligase_IIc_bsu_bact"/>
</dbReference>
<dbReference type="InterPro" id="IPR045060">
    <property type="entry name" value="Phe-tRNA-ligase_IIc_bsu"/>
</dbReference>
<dbReference type="GO" id="GO:0009328">
    <property type="term" value="C:phenylalanine-tRNA ligase complex"/>
    <property type="evidence" value="ECO:0007669"/>
    <property type="project" value="TreeGrafter"/>
</dbReference>
<dbReference type="Pfam" id="PF03484">
    <property type="entry name" value="B5"/>
    <property type="match status" value="1"/>
</dbReference>
<sequence>MKVSYKWLNEWIDLSDITPEILADRLTNAGIEVDAIERLDKGVSNVVVGHVLEVVQHPDADKLRVCTVDVGETETLQIVCGAANVAPGQLVPVAKVGAVLPGDFKIKRSKLRGVESQGMICSGKELGLENKYIPKELQEGIYVFPEQYAVGTDVKTIFNLDDVVLELDLTPNRSDCLSIRGVAYEMGALFSRPVNVPAISLVESDNSIDGLMKLDVQDQELCPRYACRVIEDVKIAPSPMWLRNKLQAAGIRSINNIVDITNLILIEYGQPLHAFDYDKVIGKTIIVRRANEGEIIKTLDETERTLQSNMVVIADQQEAVAIAGVMGGFTSEVSDSTVNILLESAHFNPNSIRKTATSIGLRTEASVRFEKGTDPNIVIDAMNRAAMLIAELGGGRVAKGHIDSNADVSEGKEIIITADRINRRLGTDIAQADMVQYFERLHFTVTNRGEELLVKVPTRRRDITIADDLSEEVARLFGYKNIPTTLPIGQSTQGKLTIEQKGRRRVRETLLSASWDEAVSYSFINPVKVTELELLDEKYQQMIPLKMPMSEERSHLRTTMLPSMLELAAYNYSHKNDAVRLFELGKIFMPKELPLQQLPTEKVIIAGIAYGDATPNHWSHKPQAIDYYYVKGVVEFLVSQFGISLFDVTFQATDLPAMHAGQTASIQIGGKELGYIGQIHPKVQAQYDLPKTFYFELDYELMLELSSLKIQYQSLPRYPSIKRDLAIVVDKDKASFEIMKSVKQYAGALLVDLQLFDVYDGKGVGEGKKSLAFSLTFRNPEKTLTDEEIQQVTQKIISGVQQDWNAELRS</sequence>
<feature type="binding site" evidence="15">
    <location>
        <position position="471"/>
    </location>
    <ligand>
        <name>Mg(2+)</name>
        <dbReference type="ChEBI" id="CHEBI:18420"/>
        <note>shared with alpha subunit</note>
    </ligand>
</feature>
<dbReference type="InterPro" id="IPR020825">
    <property type="entry name" value="Phe-tRNA_synthase-like_B3/B4"/>
</dbReference>
<dbReference type="InterPro" id="IPR005121">
    <property type="entry name" value="Fdx_antiC-bd"/>
</dbReference>
<evidence type="ECO:0000256" key="13">
    <source>
        <dbReference type="ARBA" id="ARBA00023146"/>
    </source>
</evidence>
<evidence type="ECO:0000256" key="3">
    <source>
        <dbReference type="ARBA" id="ARBA00011209"/>
    </source>
</evidence>
<dbReference type="NCBIfam" id="TIGR00472">
    <property type="entry name" value="pheT_bact"/>
    <property type="match status" value="1"/>
</dbReference>
<dbReference type="Pfam" id="PF03483">
    <property type="entry name" value="B3_4"/>
    <property type="match status" value="1"/>
</dbReference>
<dbReference type="InterPro" id="IPR045864">
    <property type="entry name" value="aa-tRNA-synth_II/BPL/LPL"/>
</dbReference>
<dbReference type="AlphaFoldDB" id="A0A1E5L2X6"/>
<name>A0A1E5L2X6_9FIRM</name>
<dbReference type="PANTHER" id="PTHR10947">
    <property type="entry name" value="PHENYLALANYL-TRNA SYNTHETASE BETA CHAIN AND LEUCINE-RICH REPEAT-CONTAINING PROTEIN 47"/>
    <property type="match status" value="1"/>
</dbReference>
<dbReference type="Gene3D" id="3.50.40.10">
    <property type="entry name" value="Phenylalanyl-trna Synthetase, Chain B, domain 3"/>
    <property type="match status" value="1"/>
</dbReference>
<keyword evidence="9 15" id="KW-0067">ATP-binding</keyword>
<dbReference type="InterPro" id="IPR009061">
    <property type="entry name" value="DNA-bd_dom_put_sf"/>
</dbReference>
<proteinExistence type="inferred from homology"/>
<dbReference type="InterPro" id="IPR005147">
    <property type="entry name" value="tRNA_synthase_B5-dom"/>
</dbReference>
<dbReference type="SUPFAM" id="SSF50249">
    <property type="entry name" value="Nucleic acid-binding proteins"/>
    <property type="match status" value="1"/>
</dbReference>
<keyword evidence="10 15" id="KW-0460">Magnesium</keyword>
<dbReference type="PROSITE" id="PS51447">
    <property type="entry name" value="FDX_ACB"/>
    <property type="match status" value="1"/>
</dbReference>
<evidence type="ECO:0000256" key="6">
    <source>
        <dbReference type="ARBA" id="ARBA00022598"/>
    </source>
</evidence>
<organism evidence="20 21">
    <name type="scientific">Desulfuribacillus stibiiarsenatis</name>
    <dbReference type="NCBI Taxonomy" id="1390249"/>
    <lineage>
        <taxon>Bacteria</taxon>
        <taxon>Bacillati</taxon>
        <taxon>Bacillota</taxon>
        <taxon>Desulfuribacillia</taxon>
        <taxon>Desulfuribacillales</taxon>
        <taxon>Desulfuribacillaceae</taxon>
        <taxon>Desulfuribacillus</taxon>
    </lineage>
</organism>
<comment type="caution">
    <text evidence="20">The sequence shown here is derived from an EMBL/GenBank/DDBJ whole genome shotgun (WGS) entry which is preliminary data.</text>
</comment>
<dbReference type="SMART" id="SM00896">
    <property type="entry name" value="FDX-ACB"/>
    <property type="match status" value="1"/>
</dbReference>
<dbReference type="GO" id="GO:0140096">
    <property type="term" value="F:catalytic activity, acting on a protein"/>
    <property type="evidence" value="ECO:0007669"/>
    <property type="project" value="UniProtKB-ARBA"/>
</dbReference>
<dbReference type="SMART" id="SM00874">
    <property type="entry name" value="B5"/>
    <property type="match status" value="1"/>
</dbReference>
<dbReference type="GO" id="GO:0016740">
    <property type="term" value="F:transferase activity"/>
    <property type="evidence" value="ECO:0007669"/>
    <property type="project" value="UniProtKB-ARBA"/>
</dbReference>
<dbReference type="FunFam" id="3.30.70.380:FF:000001">
    <property type="entry name" value="Phenylalanine--tRNA ligase beta subunit"/>
    <property type="match status" value="1"/>
</dbReference>
<dbReference type="SUPFAM" id="SSF55681">
    <property type="entry name" value="Class II aaRS and biotin synthetases"/>
    <property type="match status" value="1"/>
</dbReference>
<dbReference type="RefSeq" id="WP_069703147.1">
    <property type="nucleotide sequence ID" value="NZ_MJAT01000038.1"/>
</dbReference>
<dbReference type="FunFam" id="3.50.40.10:FF:000001">
    <property type="entry name" value="Phenylalanine--tRNA ligase beta subunit"/>
    <property type="match status" value="1"/>
</dbReference>
<accession>A0A1E5L2X6</accession>
<dbReference type="InterPro" id="IPR012340">
    <property type="entry name" value="NA-bd_OB-fold"/>
</dbReference>
<feature type="binding site" evidence="15">
    <location>
        <position position="468"/>
    </location>
    <ligand>
        <name>Mg(2+)</name>
        <dbReference type="ChEBI" id="CHEBI:18420"/>
        <note>shared with alpha subunit</note>
    </ligand>
</feature>
<dbReference type="Pfam" id="PF01588">
    <property type="entry name" value="tRNA_bind"/>
    <property type="match status" value="1"/>
</dbReference>
<dbReference type="SUPFAM" id="SSF56037">
    <property type="entry name" value="PheT/TilS domain"/>
    <property type="match status" value="1"/>
</dbReference>
<protein>
    <recommendedName>
        <fullName evidence="15">Phenylalanine--tRNA ligase beta subunit</fullName>
        <ecNumber evidence="15">6.1.1.20</ecNumber>
    </recommendedName>
    <alternativeName>
        <fullName evidence="15">Phenylalanyl-tRNA synthetase beta subunit</fullName>
        <shortName evidence="15">PheRS</shortName>
    </alternativeName>
</protein>
<dbReference type="CDD" id="cd00769">
    <property type="entry name" value="PheRS_beta_core"/>
    <property type="match status" value="1"/>
</dbReference>
<evidence type="ECO:0000256" key="2">
    <source>
        <dbReference type="ARBA" id="ARBA00008653"/>
    </source>
</evidence>
<dbReference type="NCBIfam" id="NF045760">
    <property type="entry name" value="YtpR"/>
    <property type="match status" value="1"/>
</dbReference>
<evidence type="ECO:0000256" key="14">
    <source>
        <dbReference type="ARBA" id="ARBA00049255"/>
    </source>
</evidence>
<evidence type="ECO:0000256" key="11">
    <source>
        <dbReference type="ARBA" id="ARBA00022884"/>
    </source>
</evidence>
<dbReference type="GO" id="GO:0005524">
    <property type="term" value="F:ATP binding"/>
    <property type="evidence" value="ECO:0007669"/>
    <property type="project" value="UniProtKB-UniRule"/>
</dbReference>
<keyword evidence="21" id="KW-1185">Reference proteome</keyword>
<keyword evidence="4 15" id="KW-0963">Cytoplasm</keyword>
<dbReference type="HAMAP" id="MF_00283">
    <property type="entry name" value="Phe_tRNA_synth_beta1"/>
    <property type="match status" value="1"/>
</dbReference>
<comment type="subunit">
    <text evidence="3 15">Tetramer of two alpha and two beta subunits.</text>
</comment>
<dbReference type="InterPro" id="IPR002547">
    <property type="entry name" value="tRNA-bd_dom"/>
</dbReference>
<evidence type="ECO:0000256" key="15">
    <source>
        <dbReference type="HAMAP-Rule" id="MF_00283"/>
    </source>
</evidence>
<dbReference type="Gene3D" id="3.30.70.380">
    <property type="entry name" value="Ferrodoxin-fold anticodon-binding domain"/>
    <property type="match status" value="1"/>
</dbReference>
<feature type="domain" description="TRNA-binding" evidence="17">
    <location>
        <begin position="40"/>
        <end position="155"/>
    </location>
</feature>
<dbReference type="Gene3D" id="3.30.930.10">
    <property type="entry name" value="Bira Bifunctional Protein, Domain 2"/>
    <property type="match status" value="1"/>
</dbReference>